<dbReference type="OrthoDB" id="75724at2759"/>
<gene>
    <name evidence="2" type="ORF">PBRASI_LOCUS2922</name>
</gene>
<proteinExistence type="predicted"/>
<dbReference type="Proteomes" id="UP000789739">
    <property type="component" value="Unassembled WGS sequence"/>
</dbReference>
<protein>
    <submittedName>
        <fullName evidence="2">9149_t:CDS:1</fullName>
    </submittedName>
</protein>
<dbReference type="InterPro" id="IPR011074">
    <property type="entry name" value="CRAL/TRIO_N_dom"/>
</dbReference>
<dbReference type="SMART" id="SM00516">
    <property type="entry name" value="SEC14"/>
    <property type="match status" value="1"/>
</dbReference>
<dbReference type="PANTHER" id="PTHR45824">
    <property type="entry name" value="GH16843P"/>
    <property type="match status" value="1"/>
</dbReference>
<dbReference type="InterPro" id="IPR052578">
    <property type="entry name" value="PI_Transfer_CRAL-TRIO"/>
</dbReference>
<reference evidence="2" key="1">
    <citation type="submission" date="2021-06" db="EMBL/GenBank/DDBJ databases">
        <authorList>
            <person name="Kallberg Y."/>
            <person name="Tangrot J."/>
            <person name="Rosling A."/>
        </authorList>
    </citation>
    <scope>NUCLEOTIDE SEQUENCE</scope>
    <source>
        <strain evidence="2">BR232B</strain>
    </source>
</reference>
<dbReference type="SUPFAM" id="SSF46938">
    <property type="entry name" value="CRAL/TRIO N-terminal domain"/>
    <property type="match status" value="1"/>
</dbReference>
<dbReference type="AlphaFoldDB" id="A0A9N9F3G1"/>
<evidence type="ECO:0000313" key="3">
    <source>
        <dbReference type="Proteomes" id="UP000789739"/>
    </source>
</evidence>
<evidence type="ECO:0000259" key="1">
    <source>
        <dbReference type="PROSITE" id="PS50191"/>
    </source>
</evidence>
<dbReference type="PROSITE" id="PS50191">
    <property type="entry name" value="CRAL_TRIO"/>
    <property type="match status" value="1"/>
</dbReference>
<keyword evidence="3" id="KW-1185">Reference proteome</keyword>
<comment type="caution">
    <text evidence="2">The sequence shown here is derived from an EMBL/GenBank/DDBJ whole genome shotgun (WGS) entry which is preliminary data.</text>
</comment>
<evidence type="ECO:0000313" key="2">
    <source>
        <dbReference type="EMBL" id="CAG8507250.1"/>
    </source>
</evidence>
<dbReference type="InterPro" id="IPR001251">
    <property type="entry name" value="CRAL-TRIO_dom"/>
</dbReference>
<organism evidence="2 3">
    <name type="scientific">Paraglomus brasilianum</name>
    <dbReference type="NCBI Taxonomy" id="144538"/>
    <lineage>
        <taxon>Eukaryota</taxon>
        <taxon>Fungi</taxon>
        <taxon>Fungi incertae sedis</taxon>
        <taxon>Mucoromycota</taxon>
        <taxon>Glomeromycotina</taxon>
        <taxon>Glomeromycetes</taxon>
        <taxon>Paraglomerales</taxon>
        <taxon>Paraglomeraceae</taxon>
        <taxon>Paraglomus</taxon>
    </lineage>
</organism>
<dbReference type="Pfam" id="PF00650">
    <property type="entry name" value="CRAL_TRIO"/>
    <property type="match status" value="1"/>
</dbReference>
<dbReference type="CDD" id="cd00170">
    <property type="entry name" value="SEC14"/>
    <property type="match status" value="1"/>
</dbReference>
<dbReference type="PANTHER" id="PTHR45824:SF29">
    <property type="entry name" value="GH16843P"/>
    <property type="match status" value="1"/>
</dbReference>
<dbReference type="SUPFAM" id="SSF52087">
    <property type="entry name" value="CRAL/TRIO domain"/>
    <property type="match status" value="1"/>
</dbReference>
<dbReference type="GO" id="GO:0008526">
    <property type="term" value="F:phosphatidylinositol transfer activity"/>
    <property type="evidence" value="ECO:0007669"/>
    <property type="project" value="TreeGrafter"/>
</dbReference>
<sequence length="287" mass="32997">MTKAQITKIPILTAPKTYTPIQHPPLSVKQEEILNRLSDYVNEILLTDSEKAWANEACLQRYLRASKWHLDEAMERIKCSLEWRRTYKPEHIDPKEVEPESVTGKIHINGFDKHGRPIIYLRPGRENTKAGPGQVRHVVFYFESAIRLMPEGTESIVVSIDFHGASARTSPGVGIAKEFMHVLSSHYPEQLGLALVVNAPWYFWVFFRLISPFIDPVTKAKIKFVDLNDGTKAASADQWTTLDQFISHDMLESEYGGNNAFEYHHETYWSVLLEKTNRETTRQVLKD</sequence>
<dbReference type="Pfam" id="PF03765">
    <property type="entry name" value="CRAL_TRIO_N"/>
    <property type="match status" value="1"/>
</dbReference>
<name>A0A9N9F3G1_9GLOM</name>
<dbReference type="InterPro" id="IPR036273">
    <property type="entry name" value="CRAL/TRIO_N_dom_sf"/>
</dbReference>
<accession>A0A9N9F3G1</accession>
<dbReference type="Gene3D" id="3.40.525.10">
    <property type="entry name" value="CRAL-TRIO lipid binding domain"/>
    <property type="match status" value="1"/>
</dbReference>
<feature type="domain" description="CRAL-TRIO" evidence="1">
    <location>
        <begin position="94"/>
        <end position="263"/>
    </location>
</feature>
<dbReference type="InterPro" id="IPR036865">
    <property type="entry name" value="CRAL-TRIO_dom_sf"/>
</dbReference>
<dbReference type="EMBL" id="CAJVPI010000244">
    <property type="protein sequence ID" value="CAG8507250.1"/>
    <property type="molecule type" value="Genomic_DNA"/>
</dbReference>